<dbReference type="EMBL" id="VVIW01000029">
    <property type="protein sequence ID" value="NHZ44270.1"/>
    <property type="molecule type" value="Genomic_DNA"/>
</dbReference>
<gene>
    <name evidence="1" type="ORF">F1609_29490</name>
</gene>
<keyword evidence="2" id="KW-1185">Reference proteome</keyword>
<evidence type="ECO:0000313" key="2">
    <source>
        <dbReference type="Proteomes" id="UP000819052"/>
    </source>
</evidence>
<proteinExistence type="predicted"/>
<reference evidence="1 2" key="1">
    <citation type="submission" date="2019-09" db="EMBL/GenBank/DDBJ databases">
        <title>Taxonomy of Antarctic Massilia spp.: description of Massilia rubra sp. nov., Massilia aquatica sp. nov., Massilia mucilaginosa sp. nov., Massilia frigida sp. nov. isolated from streams, lakes and regoliths.</title>
        <authorList>
            <person name="Holochova P."/>
            <person name="Sedlacek I."/>
            <person name="Kralova S."/>
            <person name="Maslanova I."/>
            <person name="Busse H.-J."/>
            <person name="Stankova E."/>
            <person name="Vrbovska V."/>
            <person name="Kovarovic V."/>
            <person name="Bartak M."/>
            <person name="Svec P."/>
            <person name="Pantucek R."/>
        </authorList>
    </citation>
    <scope>NUCLEOTIDE SEQUENCE [LARGE SCALE GENOMIC DNA]</scope>
    <source>
        <strain evidence="1 2">CCM 8693</strain>
    </source>
</reference>
<evidence type="ECO:0000313" key="1">
    <source>
        <dbReference type="EMBL" id="NHZ44270.1"/>
    </source>
</evidence>
<dbReference type="RefSeq" id="WP_167080787.1">
    <property type="nucleotide sequence ID" value="NZ_VVIW01000029.1"/>
</dbReference>
<accession>A0ABX0MAR4</accession>
<dbReference type="Proteomes" id="UP000819052">
    <property type="component" value="Unassembled WGS sequence"/>
</dbReference>
<name>A0ABX0MAR4_9BURK</name>
<comment type="caution">
    <text evidence="1">The sequence shown here is derived from an EMBL/GenBank/DDBJ whole genome shotgun (WGS) entry which is preliminary data.</text>
</comment>
<protein>
    <submittedName>
        <fullName evidence="1">Uncharacterized protein</fullName>
    </submittedName>
</protein>
<organism evidence="1 2">
    <name type="scientific">Massilia aquatica</name>
    <dbReference type="NCBI Taxonomy" id="2609000"/>
    <lineage>
        <taxon>Bacteria</taxon>
        <taxon>Pseudomonadati</taxon>
        <taxon>Pseudomonadota</taxon>
        <taxon>Betaproteobacteria</taxon>
        <taxon>Burkholderiales</taxon>
        <taxon>Oxalobacteraceae</taxon>
        <taxon>Telluria group</taxon>
        <taxon>Massilia</taxon>
    </lineage>
</organism>
<sequence>MFLNAEQAEIPMKLVFQLSTELSGDPERVARIQALTKDCSRPSMGHKGTYGLYNSEEWWDNIKKGSMPSQYVSGVIQVLGHAGQESRDTNSFVLLLDDGSTRFDSIYCNNRRDIEFFRVGCRVDVFSVFDPPKITRPVVPGLERSKILIEMAVSTMPVASIIDGSNDS</sequence>